<name>A0A564YLK1_HYMDI</name>
<organism evidence="8 9">
    <name type="scientific">Hymenolepis diminuta</name>
    <name type="common">Rat tapeworm</name>
    <dbReference type="NCBI Taxonomy" id="6216"/>
    <lineage>
        <taxon>Eukaryota</taxon>
        <taxon>Metazoa</taxon>
        <taxon>Spiralia</taxon>
        <taxon>Lophotrochozoa</taxon>
        <taxon>Platyhelminthes</taxon>
        <taxon>Cestoda</taxon>
        <taxon>Eucestoda</taxon>
        <taxon>Cyclophyllidea</taxon>
        <taxon>Hymenolepididae</taxon>
        <taxon>Hymenolepis</taxon>
    </lineage>
</organism>
<evidence type="ECO:0000256" key="6">
    <source>
        <dbReference type="ARBA" id="ARBA00023303"/>
    </source>
</evidence>
<dbReference type="GO" id="GO:0008331">
    <property type="term" value="F:high voltage-gated calcium channel activity"/>
    <property type="evidence" value="ECO:0007669"/>
    <property type="project" value="TreeGrafter"/>
</dbReference>
<keyword evidence="3" id="KW-0851">Voltage-gated channel</keyword>
<proteinExistence type="predicted"/>
<evidence type="ECO:0000313" key="9">
    <source>
        <dbReference type="Proteomes" id="UP000321570"/>
    </source>
</evidence>
<keyword evidence="6" id="KW-0407">Ion channel</keyword>
<keyword evidence="5" id="KW-0325">Glycoprotein</keyword>
<evidence type="ECO:0000256" key="1">
    <source>
        <dbReference type="ARBA" id="ARBA00022448"/>
    </source>
</evidence>
<evidence type="ECO:0000259" key="7">
    <source>
        <dbReference type="Pfam" id="PF16905"/>
    </source>
</evidence>
<dbReference type="InterPro" id="IPR031649">
    <property type="entry name" value="GPHH_dom"/>
</dbReference>
<evidence type="ECO:0000256" key="2">
    <source>
        <dbReference type="ARBA" id="ARBA00022737"/>
    </source>
</evidence>
<keyword evidence="1" id="KW-0813">Transport</keyword>
<reference evidence="8 9" key="1">
    <citation type="submission" date="2019-07" db="EMBL/GenBank/DDBJ databases">
        <authorList>
            <person name="Jastrzebski P J."/>
            <person name="Paukszto L."/>
            <person name="Jastrzebski P J."/>
        </authorList>
    </citation>
    <scope>NUCLEOTIDE SEQUENCE [LARGE SCALE GENOMIC DNA]</scope>
    <source>
        <strain evidence="8 9">WMS-il1</strain>
    </source>
</reference>
<feature type="domain" description="Voltage-dependent L-type calcium channel IQ-associated" evidence="7">
    <location>
        <begin position="1"/>
        <end position="33"/>
    </location>
</feature>
<sequence length="57" mass="6740">MYEMLRKLEPPVGFGKKCPYRLAYRKLIRMNMPVDDTDCVRFNTTLFALIRESLGIK</sequence>
<dbReference type="PANTHER" id="PTHR45628:SF7">
    <property type="entry name" value="VOLTAGE-DEPENDENT CALCIUM CHANNEL TYPE A SUBUNIT ALPHA-1"/>
    <property type="match status" value="1"/>
</dbReference>
<dbReference type="EMBL" id="CABIJS010000277">
    <property type="protein sequence ID" value="VUZ48132.1"/>
    <property type="molecule type" value="Genomic_DNA"/>
</dbReference>
<evidence type="ECO:0000313" key="8">
    <source>
        <dbReference type="EMBL" id="VUZ48132.1"/>
    </source>
</evidence>
<protein>
    <recommendedName>
        <fullName evidence="7">Voltage-dependent L-type calcium channel IQ-associated domain-containing protein</fullName>
    </recommendedName>
</protein>
<gene>
    <name evidence="8" type="ORF">WMSIL1_LOCUS7497</name>
</gene>
<dbReference type="PANTHER" id="PTHR45628">
    <property type="entry name" value="VOLTAGE-DEPENDENT CALCIUM CHANNEL TYPE A SUBUNIT ALPHA-1"/>
    <property type="match status" value="1"/>
</dbReference>
<evidence type="ECO:0000256" key="3">
    <source>
        <dbReference type="ARBA" id="ARBA00022882"/>
    </source>
</evidence>
<keyword evidence="2" id="KW-0677">Repeat</keyword>
<evidence type="ECO:0000256" key="5">
    <source>
        <dbReference type="ARBA" id="ARBA00023180"/>
    </source>
</evidence>
<dbReference type="InterPro" id="IPR050599">
    <property type="entry name" value="VDCC_alpha-1_subunit"/>
</dbReference>
<dbReference type="AlphaFoldDB" id="A0A564YLK1"/>
<dbReference type="GO" id="GO:0005891">
    <property type="term" value="C:voltage-gated calcium channel complex"/>
    <property type="evidence" value="ECO:0007669"/>
    <property type="project" value="TreeGrafter"/>
</dbReference>
<dbReference type="Pfam" id="PF16905">
    <property type="entry name" value="GPHH"/>
    <property type="match status" value="1"/>
</dbReference>
<dbReference type="Proteomes" id="UP000321570">
    <property type="component" value="Unassembled WGS sequence"/>
</dbReference>
<dbReference type="GO" id="GO:0007268">
    <property type="term" value="P:chemical synaptic transmission"/>
    <property type="evidence" value="ECO:0007669"/>
    <property type="project" value="TreeGrafter"/>
</dbReference>
<dbReference type="GO" id="GO:0098703">
    <property type="term" value="P:calcium ion import across plasma membrane"/>
    <property type="evidence" value="ECO:0007669"/>
    <property type="project" value="TreeGrafter"/>
</dbReference>
<dbReference type="GO" id="GO:0045202">
    <property type="term" value="C:synapse"/>
    <property type="evidence" value="ECO:0007669"/>
    <property type="project" value="GOC"/>
</dbReference>
<accession>A0A564YLK1</accession>
<evidence type="ECO:0000256" key="4">
    <source>
        <dbReference type="ARBA" id="ARBA00023065"/>
    </source>
</evidence>
<keyword evidence="4" id="KW-0406">Ion transport</keyword>
<feature type="non-terminal residue" evidence="8">
    <location>
        <position position="57"/>
    </location>
</feature>
<dbReference type="Gene3D" id="1.10.238.10">
    <property type="entry name" value="EF-hand"/>
    <property type="match status" value="1"/>
</dbReference>
<keyword evidence="9" id="KW-1185">Reference proteome</keyword>